<keyword evidence="2" id="KW-0812">Transmembrane</keyword>
<dbReference type="EMBL" id="JACBXV010000007">
    <property type="protein sequence ID" value="NYS68156.1"/>
    <property type="molecule type" value="Genomic_DNA"/>
</dbReference>
<evidence type="ECO:0000256" key="1">
    <source>
        <dbReference type="SAM" id="MobiDB-lite"/>
    </source>
</evidence>
<evidence type="ECO:0000313" key="4">
    <source>
        <dbReference type="Proteomes" id="UP000572528"/>
    </source>
</evidence>
<keyword evidence="2" id="KW-1133">Transmembrane helix</keyword>
<dbReference type="AlphaFoldDB" id="A0A853EJX7"/>
<dbReference type="Proteomes" id="UP000572528">
    <property type="component" value="Unassembled WGS sequence"/>
</dbReference>
<dbReference type="RefSeq" id="WP_179899501.1">
    <property type="nucleotide sequence ID" value="NZ_JACBXV010000007.1"/>
</dbReference>
<organism evidence="3 4">
    <name type="scientific">Actinomyces bowdenii</name>
    <dbReference type="NCBI Taxonomy" id="131109"/>
    <lineage>
        <taxon>Bacteria</taxon>
        <taxon>Bacillati</taxon>
        <taxon>Actinomycetota</taxon>
        <taxon>Actinomycetes</taxon>
        <taxon>Actinomycetales</taxon>
        <taxon>Actinomycetaceae</taxon>
        <taxon>Actinomyces</taxon>
    </lineage>
</organism>
<proteinExistence type="predicted"/>
<reference evidence="3 4" key="1">
    <citation type="submission" date="2020-07" db="EMBL/GenBank/DDBJ databases">
        <title>MOT database genomes.</title>
        <authorList>
            <person name="Joseph S."/>
            <person name="Aduse-Opoku J."/>
            <person name="Hashim A."/>
            <person name="Wade W."/>
            <person name="Curtis M."/>
        </authorList>
    </citation>
    <scope>NUCLEOTIDE SEQUENCE [LARGE SCALE GENOMIC DNA]</scope>
    <source>
        <strain evidence="3 4">WMus004</strain>
    </source>
</reference>
<feature type="compositionally biased region" description="Low complexity" evidence="1">
    <location>
        <begin position="167"/>
        <end position="207"/>
    </location>
</feature>
<comment type="caution">
    <text evidence="3">The sequence shown here is derived from an EMBL/GenBank/DDBJ whole genome shotgun (WGS) entry which is preliminary data.</text>
</comment>
<name>A0A853EJX7_9ACTO</name>
<evidence type="ECO:0000256" key="2">
    <source>
        <dbReference type="SAM" id="Phobius"/>
    </source>
</evidence>
<sequence>MGARGRGRLRPRYGLRRTVVAGLAILLVVGLGAGAVASALWVRQTIRTQDADRAAAQARTVYPQPQSCAVGDLEVASSGPQILSAGQGGSFTASLTNSGSEPCLLDVGQASLGVELTSGEEQVWSSATCPAGDQERLLLLGQGDSTEVSLEWNGYAAGSDCDLAHAPAAGDASSASPEASASADPSASPSPQEDGSASPGADPGAPAADERVAGPGTYHYRFTLGGEDLTEDAVLLIQ</sequence>
<keyword evidence="2" id="KW-0472">Membrane</keyword>
<gene>
    <name evidence="3" type="ORF">HZZ05_01145</name>
</gene>
<evidence type="ECO:0008006" key="5">
    <source>
        <dbReference type="Google" id="ProtNLM"/>
    </source>
</evidence>
<evidence type="ECO:0000313" key="3">
    <source>
        <dbReference type="EMBL" id="NYS68156.1"/>
    </source>
</evidence>
<accession>A0A853EJX7</accession>
<feature type="transmembrane region" description="Helical" evidence="2">
    <location>
        <begin position="20"/>
        <end position="42"/>
    </location>
</feature>
<protein>
    <recommendedName>
        <fullName evidence="5">DUF4232 domain-containing protein</fullName>
    </recommendedName>
</protein>
<feature type="region of interest" description="Disordered" evidence="1">
    <location>
        <begin position="167"/>
        <end position="219"/>
    </location>
</feature>